<evidence type="ECO:0000313" key="3">
    <source>
        <dbReference type="Proteomes" id="UP000738349"/>
    </source>
</evidence>
<dbReference type="InterPro" id="IPR052061">
    <property type="entry name" value="PTE-AB_protein"/>
</dbReference>
<dbReference type="InterPro" id="IPR006683">
    <property type="entry name" value="Thioestr_dom"/>
</dbReference>
<dbReference type="Pfam" id="PF03061">
    <property type="entry name" value="4HBT"/>
    <property type="match status" value="1"/>
</dbReference>
<dbReference type="CDD" id="cd03443">
    <property type="entry name" value="PaaI_thioesterase"/>
    <property type="match status" value="1"/>
</dbReference>
<protein>
    <submittedName>
        <fullName evidence="2">Thioesterase family protein</fullName>
    </submittedName>
</protein>
<sequence>MSASIVTPDSNGIPAVEYEDPADRLLKIVTSHEAALDFQQRESTIKQARSPLALKPDDQPFHLVQGSLAGAEKVVDPYVFTDDDAGSLLAFYHLGRRLAGHSGIVHGGVAATLLDECMGRACFPRLPNKIAVTAKLEVEYKRPIPVNSVVIVRADTKEVEGRKAHVEATMFDAVDGHDLVKAKALFIQPKWSAEMNQLM</sequence>
<keyword evidence="3" id="KW-1185">Reference proteome</keyword>
<name>A0A9P9JFX1_9HYPO</name>
<proteinExistence type="predicted"/>
<reference evidence="2" key="1">
    <citation type="journal article" date="2021" name="Nat. Commun.">
        <title>Genetic determinants of endophytism in the Arabidopsis root mycobiome.</title>
        <authorList>
            <person name="Mesny F."/>
            <person name="Miyauchi S."/>
            <person name="Thiergart T."/>
            <person name="Pickel B."/>
            <person name="Atanasova L."/>
            <person name="Karlsson M."/>
            <person name="Huettel B."/>
            <person name="Barry K.W."/>
            <person name="Haridas S."/>
            <person name="Chen C."/>
            <person name="Bauer D."/>
            <person name="Andreopoulos W."/>
            <person name="Pangilinan J."/>
            <person name="LaButti K."/>
            <person name="Riley R."/>
            <person name="Lipzen A."/>
            <person name="Clum A."/>
            <person name="Drula E."/>
            <person name="Henrissat B."/>
            <person name="Kohler A."/>
            <person name="Grigoriev I.V."/>
            <person name="Martin F.M."/>
            <person name="Hacquard S."/>
        </authorList>
    </citation>
    <scope>NUCLEOTIDE SEQUENCE</scope>
    <source>
        <strain evidence="2">MPI-CAGE-AT-0147</strain>
    </source>
</reference>
<dbReference type="EMBL" id="JAGMUV010000005">
    <property type="protein sequence ID" value="KAH7156573.1"/>
    <property type="molecule type" value="Genomic_DNA"/>
</dbReference>
<comment type="caution">
    <text evidence="2">The sequence shown here is derived from an EMBL/GenBank/DDBJ whole genome shotgun (WGS) entry which is preliminary data.</text>
</comment>
<evidence type="ECO:0000313" key="2">
    <source>
        <dbReference type="EMBL" id="KAH7156573.1"/>
    </source>
</evidence>
<feature type="domain" description="Thioesterase" evidence="1">
    <location>
        <begin position="103"/>
        <end position="173"/>
    </location>
</feature>
<dbReference type="OrthoDB" id="506431at2759"/>
<dbReference type="Proteomes" id="UP000738349">
    <property type="component" value="Unassembled WGS sequence"/>
</dbReference>
<dbReference type="PANTHER" id="PTHR47260:SF1">
    <property type="entry name" value="UPF0644 PROTEIN PB2B4.06"/>
    <property type="match status" value="1"/>
</dbReference>
<evidence type="ECO:0000259" key="1">
    <source>
        <dbReference type="Pfam" id="PF03061"/>
    </source>
</evidence>
<dbReference type="InterPro" id="IPR029069">
    <property type="entry name" value="HotDog_dom_sf"/>
</dbReference>
<gene>
    <name evidence="2" type="ORF">EDB81DRAFT_395445</name>
</gene>
<dbReference type="Gene3D" id="3.10.129.10">
    <property type="entry name" value="Hotdog Thioesterase"/>
    <property type="match status" value="1"/>
</dbReference>
<dbReference type="SUPFAM" id="SSF54637">
    <property type="entry name" value="Thioesterase/thiol ester dehydrase-isomerase"/>
    <property type="match status" value="1"/>
</dbReference>
<dbReference type="PANTHER" id="PTHR47260">
    <property type="entry name" value="UPF0644 PROTEIN PB2B4.06"/>
    <property type="match status" value="1"/>
</dbReference>
<accession>A0A9P9JFX1</accession>
<dbReference type="AlphaFoldDB" id="A0A9P9JFX1"/>
<organism evidence="2 3">
    <name type="scientific">Dactylonectria macrodidyma</name>
    <dbReference type="NCBI Taxonomy" id="307937"/>
    <lineage>
        <taxon>Eukaryota</taxon>
        <taxon>Fungi</taxon>
        <taxon>Dikarya</taxon>
        <taxon>Ascomycota</taxon>
        <taxon>Pezizomycotina</taxon>
        <taxon>Sordariomycetes</taxon>
        <taxon>Hypocreomycetidae</taxon>
        <taxon>Hypocreales</taxon>
        <taxon>Nectriaceae</taxon>
        <taxon>Dactylonectria</taxon>
    </lineage>
</organism>